<feature type="transmembrane region" description="Helical" evidence="1">
    <location>
        <begin position="41"/>
        <end position="60"/>
    </location>
</feature>
<gene>
    <name evidence="2" type="ORF">S03H2_16956</name>
</gene>
<comment type="caution">
    <text evidence="2">The sequence shown here is derived from an EMBL/GenBank/DDBJ whole genome shotgun (WGS) entry which is preliminary data.</text>
</comment>
<sequence length="111" mass="12767">KQEMKFIVEGIVRKRYGLIQLVGMVCIAIFMLVAWEFTTANFIWFIIGLLIVWIAIFEPLRRRDMKKELRKLYEIHGDIVSGELGESAYACNGGENIAINMLNVADKVEED</sequence>
<keyword evidence="1" id="KW-0812">Transmembrane</keyword>
<keyword evidence="1" id="KW-1133">Transmembrane helix</keyword>
<evidence type="ECO:0000313" key="2">
    <source>
        <dbReference type="EMBL" id="GAH44365.1"/>
    </source>
</evidence>
<dbReference type="AlphaFoldDB" id="X1GHQ2"/>
<reference evidence="2" key="1">
    <citation type="journal article" date="2014" name="Front. Microbiol.">
        <title>High frequency of phylogenetically diverse reductive dehalogenase-homologous genes in deep subseafloor sedimentary metagenomes.</title>
        <authorList>
            <person name="Kawai M."/>
            <person name="Futagami T."/>
            <person name="Toyoda A."/>
            <person name="Takaki Y."/>
            <person name="Nishi S."/>
            <person name="Hori S."/>
            <person name="Arai W."/>
            <person name="Tsubouchi T."/>
            <person name="Morono Y."/>
            <person name="Uchiyama I."/>
            <person name="Ito T."/>
            <person name="Fujiyama A."/>
            <person name="Inagaki F."/>
            <person name="Takami H."/>
        </authorList>
    </citation>
    <scope>NUCLEOTIDE SEQUENCE</scope>
    <source>
        <strain evidence="2">Expedition CK06-06</strain>
    </source>
</reference>
<feature type="transmembrane region" description="Helical" evidence="1">
    <location>
        <begin position="16"/>
        <end position="35"/>
    </location>
</feature>
<accession>X1GHQ2</accession>
<keyword evidence="1" id="KW-0472">Membrane</keyword>
<organism evidence="2">
    <name type="scientific">marine sediment metagenome</name>
    <dbReference type="NCBI Taxonomy" id="412755"/>
    <lineage>
        <taxon>unclassified sequences</taxon>
        <taxon>metagenomes</taxon>
        <taxon>ecological metagenomes</taxon>
    </lineage>
</organism>
<name>X1GHQ2_9ZZZZ</name>
<protein>
    <submittedName>
        <fullName evidence="2">Uncharacterized protein</fullName>
    </submittedName>
</protein>
<evidence type="ECO:0000256" key="1">
    <source>
        <dbReference type="SAM" id="Phobius"/>
    </source>
</evidence>
<proteinExistence type="predicted"/>
<dbReference type="EMBL" id="BARU01008710">
    <property type="protein sequence ID" value="GAH44365.1"/>
    <property type="molecule type" value="Genomic_DNA"/>
</dbReference>
<feature type="non-terminal residue" evidence="2">
    <location>
        <position position="1"/>
    </location>
</feature>